<evidence type="ECO:0000313" key="2">
    <source>
        <dbReference type="EMBL" id="KAF7191965.1"/>
    </source>
</evidence>
<comment type="caution">
    <text evidence="2">The sequence shown here is derived from an EMBL/GenBank/DDBJ whole genome shotgun (WGS) entry which is preliminary data.</text>
</comment>
<feature type="region of interest" description="Disordered" evidence="1">
    <location>
        <begin position="1"/>
        <end position="30"/>
    </location>
</feature>
<proteinExistence type="predicted"/>
<dbReference type="EMBL" id="JABCIY010000151">
    <property type="protein sequence ID" value="KAF7191965.1"/>
    <property type="molecule type" value="Genomic_DNA"/>
</dbReference>
<gene>
    <name evidence="2" type="ORF">HII31_06610</name>
</gene>
<name>A0A8H6VHQ7_9PEZI</name>
<evidence type="ECO:0000313" key="3">
    <source>
        <dbReference type="Proteomes" id="UP000660729"/>
    </source>
</evidence>
<dbReference type="Proteomes" id="UP000660729">
    <property type="component" value="Unassembled WGS sequence"/>
</dbReference>
<accession>A0A8H6VHQ7</accession>
<evidence type="ECO:0000256" key="1">
    <source>
        <dbReference type="SAM" id="MobiDB-lite"/>
    </source>
</evidence>
<dbReference type="Gene3D" id="1.20.1280.50">
    <property type="match status" value="1"/>
</dbReference>
<reference evidence="2" key="1">
    <citation type="submission" date="2020-04" db="EMBL/GenBank/DDBJ databases">
        <title>Draft genome resource of the tomato pathogen Pseudocercospora fuligena.</title>
        <authorList>
            <person name="Zaccaron A."/>
        </authorList>
    </citation>
    <scope>NUCLEOTIDE SEQUENCE</scope>
    <source>
        <strain evidence="2">PF001</strain>
    </source>
</reference>
<keyword evidence="3" id="KW-1185">Reference proteome</keyword>
<organism evidence="2 3">
    <name type="scientific">Pseudocercospora fuligena</name>
    <dbReference type="NCBI Taxonomy" id="685502"/>
    <lineage>
        <taxon>Eukaryota</taxon>
        <taxon>Fungi</taxon>
        <taxon>Dikarya</taxon>
        <taxon>Ascomycota</taxon>
        <taxon>Pezizomycotina</taxon>
        <taxon>Dothideomycetes</taxon>
        <taxon>Dothideomycetidae</taxon>
        <taxon>Mycosphaerellales</taxon>
        <taxon>Mycosphaerellaceae</taxon>
        <taxon>Pseudocercospora</taxon>
    </lineage>
</organism>
<dbReference type="AlphaFoldDB" id="A0A8H6VHQ7"/>
<dbReference type="SUPFAM" id="SSF81383">
    <property type="entry name" value="F-box domain"/>
    <property type="match status" value="1"/>
</dbReference>
<feature type="compositionally biased region" description="Basic and acidic residues" evidence="1">
    <location>
        <begin position="7"/>
        <end position="16"/>
    </location>
</feature>
<evidence type="ECO:0008006" key="4">
    <source>
        <dbReference type="Google" id="ProtNLM"/>
    </source>
</evidence>
<protein>
    <recommendedName>
        <fullName evidence="4">F-box domain-containing protein</fullName>
    </recommendedName>
</protein>
<dbReference type="InterPro" id="IPR036047">
    <property type="entry name" value="F-box-like_dom_sf"/>
</dbReference>
<sequence length="351" mass="38708">MAAPKRKRDEQADSSRTKTARRPPSTLLPGPVEQHARILNTSVSATRHFTRGAKRNDTLAARNGVFNTEELLEAVLVELPALDLIRCQRVAKSWRDTISTSVAIKEKLFIKPKSDFENWKLENGKIVATTDTPDLLGGKDYFSKPLSLAVVIVTSSLNPFTPVSQSVATTNVLSSGNIFPTVGPRGHRAFRRCESISVSGDLLPAINQLLHGNEMPLLQHMVLVNLPVTNIEICFGLSAGDQHTARFRIRIKKDGPLTLKDLIEKTKKANGTFVGTHGPNGLPDRRTMATSGFLPFAKVMRQLKDVSGRVPRVVSAEIKVYRVIVASKEDREAVRKGEDILDQVVPIVRRT</sequence>